<organism evidence="9 10">
    <name type="scientific">Thalassobaculum litoreum DSM 18839</name>
    <dbReference type="NCBI Taxonomy" id="1123362"/>
    <lineage>
        <taxon>Bacteria</taxon>
        <taxon>Pseudomonadati</taxon>
        <taxon>Pseudomonadota</taxon>
        <taxon>Alphaproteobacteria</taxon>
        <taxon>Rhodospirillales</taxon>
        <taxon>Thalassobaculaceae</taxon>
        <taxon>Thalassobaculum</taxon>
    </lineage>
</organism>
<evidence type="ECO:0000259" key="7">
    <source>
        <dbReference type="Pfam" id="PF02272"/>
    </source>
</evidence>
<evidence type="ECO:0000256" key="4">
    <source>
        <dbReference type="ARBA" id="ARBA00022801"/>
    </source>
</evidence>
<dbReference type="GO" id="GO:0003676">
    <property type="term" value="F:nucleic acid binding"/>
    <property type="evidence" value="ECO:0007669"/>
    <property type="project" value="InterPro"/>
</dbReference>
<dbReference type="InterPro" id="IPR038763">
    <property type="entry name" value="DHH_sf"/>
</dbReference>
<gene>
    <name evidence="9" type="ORF">SAMN05660686_04275</name>
</gene>
<dbReference type="GO" id="GO:0006281">
    <property type="term" value="P:DNA repair"/>
    <property type="evidence" value="ECO:0007669"/>
    <property type="project" value="InterPro"/>
</dbReference>
<feature type="domain" description="RecJ OB" evidence="8">
    <location>
        <begin position="479"/>
        <end position="588"/>
    </location>
</feature>
<dbReference type="Gene3D" id="3.10.310.30">
    <property type="match status" value="1"/>
</dbReference>
<keyword evidence="3" id="KW-0540">Nuclease</keyword>
<dbReference type="InterPro" id="IPR051673">
    <property type="entry name" value="SSDNA_exonuclease_RecJ"/>
</dbReference>
<evidence type="ECO:0000256" key="2">
    <source>
        <dbReference type="ARBA" id="ARBA00019841"/>
    </source>
</evidence>
<keyword evidence="4" id="KW-0378">Hydrolase</keyword>
<dbReference type="Pfam" id="PF01368">
    <property type="entry name" value="DHH"/>
    <property type="match status" value="1"/>
</dbReference>
<dbReference type="GO" id="GO:0008409">
    <property type="term" value="F:5'-3' exonuclease activity"/>
    <property type="evidence" value="ECO:0007669"/>
    <property type="project" value="InterPro"/>
</dbReference>
<feature type="domain" description="DHHA1" evidence="7">
    <location>
        <begin position="369"/>
        <end position="464"/>
    </location>
</feature>
<evidence type="ECO:0000256" key="5">
    <source>
        <dbReference type="ARBA" id="ARBA00022839"/>
    </source>
</evidence>
<keyword evidence="10" id="KW-1185">Reference proteome</keyword>
<comment type="caution">
    <text evidence="9">The sequence shown here is derived from an EMBL/GenBank/DDBJ whole genome shotgun (WGS) entry which is preliminary data.</text>
</comment>
<evidence type="ECO:0000259" key="8">
    <source>
        <dbReference type="Pfam" id="PF17768"/>
    </source>
</evidence>
<evidence type="ECO:0000256" key="1">
    <source>
        <dbReference type="ARBA" id="ARBA00005915"/>
    </source>
</evidence>
<dbReference type="PANTHER" id="PTHR30255:SF2">
    <property type="entry name" value="SINGLE-STRANDED-DNA-SPECIFIC EXONUCLEASE RECJ"/>
    <property type="match status" value="1"/>
</dbReference>
<dbReference type="InterPro" id="IPR041122">
    <property type="entry name" value="RecJ_OB"/>
</dbReference>
<dbReference type="Pfam" id="PF02272">
    <property type="entry name" value="DHHA1"/>
    <property type="match status" value="1"/>
</dbReference>
<name>A0A8G2BLH8_9PROT</name>
<accession>A0A8G2BLH8</accession>
<dbReference type="PANTHER" id="PTHR30255">
    <property type="entry name" value="SINGLE-STRANDED-DNA-SPECIFIC EXONUCLEASE RECJ"/>
    <property type="match status" value="1"/>
</dbReference>
<dbReference type="Proteomes" id="UP000198615">
    <property type="component" value="Unassembled WGS sequence"/>
</dbReference>
<dbReference type="InterPro" id="IPR004610">
    <property type="entry name" value="RecJ"/>
</dbReference>
<dbReference type="GO" id="GO:0006310">
    <property type="term" value="P:DNA recombination"/>
    <property type="evidence" value="ECO:0007669"/>
    <property type="project" value="InterPro"/>
</dbReference>
<comment type="similarity">
    <text evidence="1">Belongs to the RecJ family.</text>
</comment>
<protein>
    <recommendedName>
        <fullName evidence="2">Single-stranded-DNA-specific exonuclease RecJ</fullName>
    </recommendedName>
</protein>
<proteinExistence type="inferred from homology"/>
<dbReference type="InterPro" id="IPR001667">
    <property type="entry name" value="DDH_dom"/>
</dbReference>
<sequence length="593" mass="61181">MPQADAFLGVERSMTARRWTLRGGSGVEVDRLALAIAQRFGVPEIVGRVMAQRGIDLDAVERFLEPTLRTELPDPSRFRDMDAAAERLAEAVVSGQTIGLFADYDVDGATSAASMARYFRAVGAPVVMHIPDRIDEGYGPNLPALQGLVAQGAGVVVCLDCGILAIETLGQARAAGIDVIVVDHHIAEPELPAAVAVVNPNRLDEEPGFGHLAACGVTFVTLVAVNRALRAKGWFAGKAEPDLRAILDLTALGTVCDVVPLTGLNRAFIAQGLKVMAARSTPGLAALADVAGLDRKPDPYHLGFVLGPRINAGGRVGKADLGARLLSTDDPAEARHIAGELDRYNDERRAIEAEVLDSAIFQAEAAGDAPVLVVSGQGWHPGVVGIVASRLKDRFHRPACVIGVDAGIGKGSGRSVPGVDLGAAVIAAHQAGVLEKGGGHAMAAGFTVAEDRIDAFRAFLGERVAGALAGAPLVAELSVDGALAPRGATADLVRSVSRVGPFGTGNSEPRFVLSGAKVVSSGVVGENHVRCTLAGGDGGRVNAIAFRAMAGDLGPGLLQAGQLPIHVAGHLRLDDFRGGDNVQLVIDDAAPAG</sequence>
<evidence type="ECO:0000313" key="9">
    <source>
        <dbReference type="EMBL" id="SDG40019.1"/>
    </source>
</evidence>
<dbReference type="AlphaFoldDB" id="A0A8G2BLH8"/>
<dbReference type="NCBIfam" id="TIGR00644">
    <property type="entry name" value="recJ"/>
    <property type="match status" value="1"/>
</dbReference>
<dbReference type="EMBL" id="FNBW01000016">
    <property type="protein sequence ID" value="SDG40019.1"/>
    <property type="molecule type" value="Genomic_DNA"/>
</dbReference>
<dbReference type="SUPFAM" id="SSF64182">
    <property type="entry name" value="DHH phosphoesterases"/>
    <property type="match status" value="1"/>
</dbReference>
<dbReference type="Gene3D" id="3.90.1640.30">
    <property type="match status" value="1"/>
</dbReference>
<evidence type="ECO:0000256" key="3">
    <source>
        <dbReference type="ARBA" id="ARBA00022722"/>
    </source>
</evidence>
<dbReference type="Pfam" id="PF17768">
    <property type="entry name" value="RecJ_OB"/>
    <property type="match status" value="1"/>
</dbReference>
<reference evidence="9 10" key="1">
    <citation type="submission" date="2016-10" db="EMBL/GenBank/DDBJ databases">
        <authorList>
            <person name="Varghese N."/>
            <person name="Submissions S."/>
        </authorList>
    </citation>
    <scope>NUCLEOTIDE SEQUENCE [LARGE SCALE GENOMIC DNA]</scope>
    <source>
        <strain evidence="9 10">DSM 18839</strain>
    </source>
</reference>
<feature type="domain" description="DDH" evidence="6">
    <location>
        <begin position="98"/>
        <end position="254"/>
    </location>
</feature>
<dbReference type="InterPro" id="IPR003156">
    <property type="entry name" value="DHHA1_dom"/>
</dbReference>
<keyword evidence="5 9" id="KW-0269">Exonuclease</keyword>
<evidence type="ECO:0000259" key="6">
    <source>
        <dbReference type="Pfam" id="PF01368"/>
    </source>
</evidence>
<evidence type="ECO:0000313" key="10">
    <source>
        <dbReference type="Proteomes" id="UP000198615"/>
    </source>
</evidence>